<protein>
    <submittedName>
        <fullName evidence="1">Uncharacterized protein</fullName>
    </submittedName>
</protein>
<keyword evidence="2" id="KW-1185">Reference proteome</keyword>
<reference evidence="2" key="1">
    <citation type="submission" date="2017-12" db="EMBL/GenBank/DDBJ databases">
        <authorList>
            <consortium name="DOE Joint Genome Institute"/>
            <person name="Mondo S.J."/>
            <person name="Kjaerbolling I."/>
            <person name="Vesth T.C."/>
            <person name="Frisvad J.C."/>
            <person name="Nybo J.L."/>
            <person name="Theobald S."/>
            <person name="Kuo A."/>
            <person name="Bowyer P."/>
            <person name="Matsuda Y."/>
            <person name="Lyhne E.K."/>
            <person name="Kogle M.E."/>
            <person name="Clum A."/>
            <person name="Lipzen A."/>
            <person name="Salamov A."/>
            <person name="Ngan C.Y."/>
            <person name="Daum C."/>
            <person name="Chiniquy J."/>
            <person name="Barry K."/>
            <person name="LaButti K."/>
            <person name="Haridas S."/>
            <person name="Simmons B.A."/>
            <person name="Magnuson J.K."/>
            <person name="Mortensen U.H."/>
            <person name="Larsen T.O."/>
            <person name="Grigoriev I.V."/>
            <person name="Baker S.E."/>
            <person name="Andersen M.R."/>
            <person name="Nordberg H.P."/>
            <person name="Cantor M.N."/>
            <person name="Hua S.X."/>
        </authorList>
    </citation>
    <scope>NUCLEOTIDE SEQUENCE [LARGE SCALE GENOMIC DNA]</scope>
    <source>
        <strain evidence="2">IBT 19404</strain>
    </source>
</reference>
<organism evidence="1 2">
    <name type="scientific">Aspergillus taichungensis</name>
    <dbReference type="NCBI Taxonomy" id="482145"/>
    <lineage>
        <taxon>Eukaryota</taxon>
        <taxon>Fungi</taxon>
        <taxon>Dikarya</taxon>
        <taxon>Ascomycota</taxon>
        <taxon>Pezizomycotina</taxon>
        <taxon>Eurotiomycetes</taxon>
        <taxon>Eurotiomycetidae</taxon>
        <taxon>Eurotiales</taxon>
        <taxon>Aspergillaceae</taxon>
        <taxon>Aspergillus</taxon>
        <taxon>Aspergillus subgen. Circumdati</taxon>
    </lineage>
</organism>
<dbReference type="Proteomes" id="UP000235023">
    <property type="component" value="Unassembled WGS sequence"/>
</dbReference>
<gene>
    <name evidence="1" type="ORF">BDW42DRAFT_25284</name>
</gene>
<evidence type="ECO:0000313" key="2">
    <source>
        <dbReference type="Proteomes" id="UP000235023"/>
    </source>
</evidence>
<evidence type="ECO:0000313" key="1">
    <source>
        <dbReference type="EMBL" id="PLN84888.1"/>
    </source>
</evidence>
<proteinExistence type="predicted"/>
<sequence length="201" mass="23151">MDRRALNGLDISMETVHASATDRRLGAFIRACKIGNVHVNPGDFDRHGCDRWHSSYRRSMDMHGACAGGAIAWLHERMRSLLEGGVDESDERDSSHLSFLRCGLKLERMEEWDQTAVDQRPRRDRRSNDESGVWPQARRRVICSSRPLFVFLNITDGVSSNDRSFDYLLLDMSLLHFSDHVHASFLPLPHRWSFAHFVSTR</sequence>
<accession>A0A2J5I529</accession>
<name>A0A2J5I529_9EURO</name>
<dbReference type="AlphaFoldDB" id="A0A2J5I529"/>
<dbReference type="EMBL" id="KZ559508">
    <property type="protein sequence ID" value="PLN84888.1"/>
    <property type="molecule type" value="Genomic_DNA"/>
</dbReference>